<dbReference type="Proteomes" id="UP000886803">
    <property type="component" value="Unassembled WGS sequence"/>
</dbReference>
<organism evidence="5 6">
    <name type="scientific">Candidatus Gemmiger avicola</name>
    <dbReference type="NCBI Taxonomy" id="2838605"/>
    <lineage>
        <taxon>Bacteria</taxon>
        <taxon>Bacillati</taxon>
        <taxon>Bacillota</taxon>
        <taxon>Clostridia</taxon>
        <taxon>Eubacteriales</taxon>
        <taxon>Gemmiger</taxon>
    </lineage>
</organism>
<sequence>MATMEDIARKVGVSKGTVSKAINGAPDISETLRKTIVEAAVELGYTRARRGAVRELGIFIENMGYATPEDFGTDIVTGFRQMAEPAGYDVRVIPLSDALEKSIRYDEYMLQEGLLGALFLGLSLSDRWMHDFHTSHTPAVLYDNIVQPNPTVATLGMDNNEVIGQAVAALRAMGHRKVGYLSSALGSHIYQVRYKSFFNALRQNGLPDDPALAGTSFFSSETLDDHLPRLLKQGVTAILCSSDLLAHTVMIRCQEMGLRIPDEVSIVGFDDLPFCAHTSPALSTIRQDRLQLGKSGYYALNSLLEGVPISSLLLHGKLVLRGSTGPAPAP</sequence>
<dbReference type="PANTHER" id="PTHR30146:SF138">
    <property type="entry name" value="TRANSCRIPTIONAL REGULATORY PROTEIN"/>
    <property type="match status" value="1"/>
</dbReference>
<evidence type="ECO:0000256" key="1">
    <source>
        <dbReference type="ARBA" id="ARBA00023015"/>
    </source>
</evidence>
<keyword evidence="1" id="KW-0805">Transcription regulation</keyword>
<dbReference type="GO" id="GO:0003700">
    <property type="term" value="F:DNA-binding transcription factor activity"/>
    <property type="evidence" value="ECO:0007669"/>
    <property type="project" value="TreeGrafter"/>
</dbReference>
<dbReference type="PROSITE" id="PS00356">
    <property type="entry name" value="HTH_LACI_1"/>
    <property type="match status" value="1"/>
</dbReference>
<evidence type="ECO:0000313" key="6">
    <source>
        <dbReference type="Proteomes" id="UP000886803"/>
    </source>
</evidence>
<name>A0A9D2M648_9FIRM</name>
<dbReference type="SUPFAM" id="SSF47413">
    <property type="entry name" value="lambda repressor-like DNA-binding domains"/>
    <property type="match status" value="1"/>
</dbReference>
<dbReference type="AlphaFoldDB" id="A0A9D2M648"/>
<dbReference type="CDD" id="cd01392">
    <property type="entry name" value="HTH_LacI"/>
    <property type="match status" value="1"/>
</dbReference>
<reference evidence="5" key="2">
    <citation type="submission" date="2021-04" db="EMBL/GenBank/DDBJ databases">
        <authorList>
            <person name="Gilroy R."/>
        </authorList>
    </citation>
    <scope>NUCLEOTIDE SEQUENCE</scope>
    <source>
        <strain evidence="5">ChiBcec8-13705</strain>
    </source>
</reference>
<evidence type="ECO:0000259" key="4">
    <source>
        <dbReference type="PROSITE" id="PS50932"/>
    </source>
</evidence>
<comment type="caution">
    <text evidence="5">The sequence shown here is derived from an EMBL/GenBank/DDBJ whole genome shotgun (WGS) entry which is preliminary data.</text>
</comment>
<dbReference type="GO" id="GO:0000976">
    <property type="term" value="F:transcription cis-regulatory region binding"/>
    <property type="evidence" value="ECO:0007669"/>
    <property type="project" value="TreeGrafter"/>
</dbReference>
<dbReference type="Gene3D" id="1.10.260.40">
    <property type="entry name" value="lambda repressor-like DNA-binding domains"/>
    <property type="match status" value="1"/>
</dbReference>
<gene>
    <name evidence="5" type="ORF">H9945_03690</name>
</gene>
<dbReference type="PROSITE" id="PS50932">
    <property type="entry name" value="HTH_LACI_2"/>
    <property type="match status" value="1"/>
</dbReference>
<dbReference type="PANTHER" id="PTHR30146">
    <property type="entry name" value="LACI-RELATED TRANSCRIPTIONAL REPRESSOR"/>
    <property type="match status" value="1"/>
</dbReference>
<dbReference type="Pfam" id="PF13377">
    <property type="entry name" value="Peripla_BP_3"/>
    <property type="match status" value="1"/>
</dbReference>
<keyword evidence="2" id="KW-0238">DNA-binding</keyword>
<feature type="domain" description="HTH lacI-type" evidence="4">
    <location>
        <begin position="2"/>
        <end position="54"/>
    </location>
</feature>
<dbReference type="InterPro" id="IPR028082">
    <property type="entry name" value="Peripla_BP_I"/>
</dbReference>
<proteinExistence type="predicted"/>
<dbReference type="InterPro" id="IPR010982">
    <property type="entry name" value="Lambda_DNA-bd_dom_sf"/>
</dbReference>
<protein>
    <submittedName>
        <fullName evidence="5">LacI family transcriptional regulator</fullName>
    </submittedName>
</protein>
<accession>A0A9D2M648</accession>
<reference evidence="5" key="1">
    <citation type="journal article" date="2021" name="PeerJ">
        <title>Extensive microbial diversity within the chicken gut microbiome revealed by metagenomics and culture.</title>
        <authorList>
            <person name="Gilroy R."/>
            <person name="Ravi A."/>
            <person name="Getino M."/>
            <person name="Pursley I."/>
            <person name="Horton D.L."/>
            <person name="Alikhan N.F."/>
            <person name="Baker D."/>
            <person name="Gharbi K."/>
            <person name="Hall N."/>
            <person name="Watson M."/>
            <person name="Adriaenssens E.M."/>
            <person name="Foster-Nyarko E."/>
            <person name="Jarju S."/>
            <person name="Secka A."/>
            <person name="Antonio M."/>
            <person name="Oren A."/>
            <person name="Chaudhuri R.R."/>
            <person name="La Ragione R."/>
            <person name="Hildebrand F."/>
            <person name="Pallen M.J."/>
        </authorList>
    </citation>
    <scope>NUCLEOTIDE SEQUENCE</scope>
    <source>
        <strain evidence="5">ChiBcec8-13705</strain>
    </source>
</reference>
<evidence type="ECO:0000256" key="2">
    <source>
        <dbReference type="ARBA" id="ARBA00023125"/>
    </source>
</evidence>
<dbReference type="CDD" id="cd06267">
    <property type="entry name" value="PBP1_LacI_sugar_binding-like"/>
    <property type="match status" value="1"/>
</dbReference>
<dbReference type="SUPFAM" id="SSF53822">
    <property type="entry name" value="Periplasmic binding protein-like I"/>
    <property type="match status" value="1"/>
</dbReference>
<dbReference type="EMBL" id="DWYG01000053">
    <property type="protein sequence ID" value="HJB41578.1"/>
    <property type="molecule type" value="Genomic_DNA"/>
</dbReference>
<dbReference type="InterPro" id="IPR046335">
    <property type="entry name" value="LacI/GalR-like_sensor"/>
</dbReference>
<dbReference type="InterPro" id="IPR000843">
    <property type="entry name" value="HTH_LacI"/>
</dbReference>
<keyword evidence="3" id="KW-0804">Transcription</keyword>
<dbReference type="SMART" id="SM00354">
    <property type="entry name" value="HTH_LACI"/>
    <property type="match status" value="1"/>
</dbReference>
<evidence type="ECO:0000256" key="3">
    <source>
        <dbReference type="ARBA" id="ARBA00023163"/>
    </source>
</evidence>
<evidence type="ECO:0000313" key="5">
    <source>
        <dbReference type="EMBL" id="HJB41578.1"/>
    </source>
</evidence>
<dbReference type="Gene3D" id="3.40.50.2300">
    <property type="match status" value="2"/>
</dbReference>
<dbReference type="Pfam" id="PF00356">
    <property type="entry name" value="LacI"/>
    <property type="match status" value="1"/>
</dbReference>